<keyword evidence="3" id="KW-1185">Reference proteome</keyword>
<organism evidence="2 3">
    <name type="scientific">Caenispirillum salinarum AK4</name>
    <dbReference type="NCBI Taxonomy" id="1238182"/>
    <lineage>
        <taxon>Bacteria</taxon>
        <taxon>Pseudomonadati</taxon>
        <taxon>Pseudomonadota</taxon>
        <taxon>Alphaproteobacteria</taxon>
        <taxon>Rhodospirillales</taxon>
        <taxon>Novispirillaceae</taxon>
        <taxon>Caenispirillum</taxon>
    </lineage>
</organism>
<feature type="transmembrane region" description="Helical" evidence="1">
    <location>
        <begin position="235"/>
        <end position="254"/>
    </location>
</feature>
<feature type="transmembrane region" description="Helical" evidence="1">
    <location>
        <begin position="305"/>
        <end position="326"/>
    </location>
</feature>
<feature type="transmembrane region" description="Helical" evidence="1">
    <location>
        <begin position="49"/>
        <end position="69"/>
    </location>
</feature>
<dbReference type="InterPro" id="IPR007272">
    <property type="entry name" value="Sulf_transp_TsuA/YedE"/>
</dbReference>
<protein>
    <submittedName>
        <fullName evidence="2">Uncharacterized protein</fullName>
    </submittedName>
</protein>
<keyword evidence="1" id="KW-0472">Membrane</keyword>
<dbReference type="Proteomes" id="UP000009881">
    <property type="component" value="Unassembled WGS sequence"/>
</dbReference>
<dbReference type="AlphaFoldDB" id="K9GPT1"/>
<dbReference type="EMBL" id="ANHY01000025">
    <property type="protein sequence ID" value="EKV26674.1"/>
    <property type="molecule type" value="Genomic_DNA"/>
</dbReference>
<feature type="transmembrane region" description="Helical" evidence="1">
    <location>
        <begin position="112"/>
        <end position="130"/>
    </location>
</feature>
<feature type="transmembrane region" description="Helical" evidence="1">
    <location>
        <begin position="190"/>
        <end position="215"/>
    </location>
</feature>
<dbReference type="OrthoDB" id="8445931at2"/>
<keyword evidence="1" id="KW-1133">Transmembrane helix</keyword>
<keyword evidence="1" id="KW-0812">Transmembrane</keyword>
<feature type="transmembrane region" description="Helical" evidence="1">
    <location>
        <begin position="6"/>
        <end position="28"/>
    </location>
</feature>
<evidence type="ECO:0000256" key="1">
    <source>
        <dbReference type="SAM" id="Phobius"/>
    </source>
</evidence>
<feature type="transmembrane region" description="Helical" evidence="1">
    <location>
        <begin position="266"/>
        <end position="285"/>
    </location>
</feature>
<feature type="transmembrane region" description="Helical" evidence="1">
    <location>
        <begin position="75"/>
        <end position="100"/>
    </location>
</feature>
<dbReference type="Pfam" id="PF04143">
    <property type="entry name" value="Sulf_transp"/>
    <property type="match status" value="1"/>
</dbReference>
<gene>
    <name evidence="2" type="ORF">C882_2183</name>
</gene>
<sequence length="345" mass="35031">MTTPAWLLYPALALLAAGLGFSAHRAGLCTVRAVTEIATTRRAHMLASFFKSAGWVLVIATPMVWLAPAVEPLPIVWPTLGTLLGGVLFGAGAAVNNGCAVSTLTRLGSGDAGYGLTLVGLGLGAALAALPPSSPEPPIGASPLAAPATWTVALWAAAAAWAAWEARSLIRTRRRGLTTREHLLSDRMRLSVAALLIGAANALLCAAVGAWAYTGLVVDAADWLTGAAATHPPDAVRAGLLVALLAGVTVSAVARGTFRWRARPRAAWLRHLAGGTLMGVGIAMVPGGNDAILMHALPALSPHAVPAYGAMLAGVAAGIAVMGRLLGAGEGVRCGGDVCDRVIER</sequence>
<name>K9GPT1_9PROT</name>
<reference evidence="2 3" key="1">
    <citation type="journal article" date="2013" name="Genome Announc.">
        <title>Draft Genome Sequence of an Alphaproteobacterium, Caenispirillum salinarum AK4(T), Isolated from a Solar Saltern.</title>
        <authorList>
            <person name="Khatri I."/>
            <person name="Singh A."/>
            <person name="Korpole S."/>
            <person name="Pinnaka A.K."/>
            <person name="Subramanian S."/>
        </authorList>
    </citation>
    <scope>NUCLEOTIDE SEQUENCE [LARGE SCALE GENOMIC DNA]</scope>
    <source>
        <strain evidence="2 3">AK4</strain>
    </source>
</reference>
<evidence type="ECO:0000313" key="3">
    <source>
        <dbReference type="Proteomes" id="UP000009881"/>
    </source>
</evidence>
<feature type="transmembrane region" description="Helical" evidence="1">
    <location>
        <begin position="150"/>
        <end position="170"/>
    </location>
</feature>
<comment type="caution">
    <text evidence="2">The sequence shown here is derived from an EMBL/GenBank/DDBJ whole genome shotgun (WGS) entry which is preliminary data.</text>
</comment>
<accession>K9GPT1</accession>
<proteinExistence type="predicted"/>
<dbReference type="eggNOG" id="COG2391">
    <property type="taxonomic scope" value="Bacteria"/>
</dbReference>
<dbReference type="RefSeq" id="WP_009542578.1">
    <property type="nucleotide sequence ID" value="NZ_ANHY01000025.1"/>
</dbReference>
<evidence type="ECO:0000313" key="2">
    <source>
        <dbReference type="EMBL" id="EKV26674.1"/>
    </source>
</evidence>